<organism evidence="1">
    <name type="scientific">Rhizophora mucronata</name>
    <name type="common">Asiatic mangrove</name>
    <dbReference type="NCBI Taxonomy" id="61149"/>
    <lineage>
        <taxon>Eukaryota</taxon>
        <taxon>Viridiplantae</taxon>
        <taxon>Streptophyta</taxon>
        <taxon>Embryophyta</taxon>
        <taxon>Tracheophyta</taxon>
        <taxon>Spermatophyta</taxon>
        <taxon>Magnoliopsida</taxon>
        <taxon>eudicotyledons</taxon>
        <taxon>Gunneridae</taxon>
        <taxon>Pentapetalae</taxon>
        <taxon>rosids</taxon>
        <taxon>fabids</taxon>
        <taxon>Malpighiales</taxon>
        <taxon>Rhizophoraceae</taxon>
        <taxon>Rhizophora</taxon>
    </lineage>
</organism>
<dbReference type="EMBL" id="GGEC01074283">
    <property type="protein sequence ID" value="MBX54767.1"/>
    <property type="molecule type" value="Transcribed_RNA"/>
</dbReference>
<accession>A0A2P2PJ91</accession>
<proteinExistence type="predicted"/>
<evidence type="ECO:0000313" key="1">
    <source>
        <dbReference type="EMBL" id="MBX54767.1"/>
    </source>
</evidence>
<dbReference type="AlphaFoldDB" id="A0A2P2PJ91"/>
<reference evidence="1" key="1">
    <citation type="submission" date="2018-02" db="EMBL/GenBank/DDBJ databases">
        <title>Rhizophora mucronata_Transcriptome.</title>
        <authorList>
            <person name="Meera S.P."/>
            <person name="Sreeshan A."/>
            <person name="Augustine A."/>
        </authorList>
    </citation>
    <scope>NUCLEOTIDE SEQUENCE</scope>
    <source>
        <tissue evidence="1">Leaf</tissue>
    </source>
</reference>
<sequence length="27" mass="3078">MLEVYRQISYLVHNSIFTNLPNAALGL</sequence>
<name>A0A2P2PJ91_RHIMU</name>
<protein>
    <submittedName>
        <fullName evidence="1">Uncharacterized protein</fullName>
    </submittedName>
</protein>